<keyword evidence="3" id="KW-0560">Oxidoreductase</keyword>
<proteinExistence type="predicted"/>
<protein>
    <recommendedName>
        <fullName evidence="8">Xanthan lyase</fullName>
    </recommendedName>
</protein>
<keyword evidence="2" id="KW-0479">Metal-binding</keyword>
<dbReference type="Proteomes" id="UP001642406">
    <property type="component" value="Unassembled WGS sequence"/>
</dbReference>
<dbReference type="EMBL" id="CAWUHC010000082">
    <property type="protein sequence ID" value="CAK7229801.1"/>
    <property type="molecule type" value="Genomic_DNA"/>
</dbReference>
<evidence type="ECO:0000256" key="5">
    <source>
        <dbReference type="ARBA" id="ARBA00023014"/>
    </source>
</evidence>
<dbReference type="PANTHER" id="PTHR43498:SF1">
    <property type="entry name" value="COB--COM HETERODISULFIDE REDUCTASE IRON-SULFUR SUBUNIT A"/>
    <property type="match status" value="1"/>
</dbReference>
<evidence type="ECO:0008006" key="8">
    <source>
        <dbReference type="Google" id="ProtNLM"/>
    </source>
</evidence>
<evidence type="ECO:0000256" key="2">
    <source>
        <dbReference type="ARBA" id="ARBA00022723"/>
    </source>
</evidence>
<organism evidence="6 7">
    <name type="scientific">Sporothrix bragantina</name>
    <dbReference type="NCBI Taxonomy" id="671064"/>
    <lineage>
        <taxon>Eukaryota</taxon>
        <taxon>Fungi</taxon>
        <taxon>Dikarya</taxon>
        <taxon>Ascomycota</taxon>
        <taxon>Pezizomycotina</taxon>
        <taxon>Sordariomycetes</taxon>
        <taxon>Sordariomycetidae</taxon>
        <taxon>Ophiostomatales</taxon>
        <taxon>Ophiostomataceae</taxon>
        <taxon>Sporothrix</taxon>
    </lineage>
</organism>
<dbReference type="SUPFAM" id="SSF51905">
    <property type="entry name" value="FAD/NAD(P)-binding domain"/>
    <property type="match status" value="1"/>
</dbReference>
<evidence type="ECO:0000256" key="1">
    <source>
        <dbReference type="ARBA" id="ARBA00022485"/>
    </source>
</evidence>
<comment type="caution">
    <text evidence="6">The sequence shown here is derived from an EMBL/GenBank/DDBJ whole genome shotgun (WGS) entry which is preliminary data.</text>
</comment>
<evidence type="ECO:0000313" key="7">
    <source>
        <dbReference type="Proteomes" id="UP001642406"/>
    </source>
</evidence>
<keyword evidence="1" id="KW-0004">4Fe-4S</keyword>
<dbReference type="InterPro" id="IPR036188">
    <property type="entry name" value="FAD/NAD-bd_sf"/>
</dbReference>
<sequence>MAVYDLVVYGSTSAAVAASIQAARLGRSVLLVSPHAHIGGIQIEGLGGSDIDNQPEFQNSTTLGGLSFELHERISQHYGNGRPERLRKTVAERLRDPDVWRFESCVAEAIIATWLAEHSSITIVNSALAEKNAVQKSSEGVVEAITLVSGQTYYGRVFVEASYEGDLLAAAGVTTTHGREASSVYNESLAGVRGHTPYRQIDVPVDPYVEAGNPASGLLYGISSEPLGKPGDGDEHLQSFSFRVPLTNDPANRVAPLGGSPQPAGYVPERYELHRRFLRAGGFMYAPTIKVPRCKTDLIGSEAPLATDLLGLNDEWPTATYARRAEILEEATTFTQGLLWFFANDEAVPEAYRSKWAEFGYCLDEFPDNNHFPRQLYVRDARRMVSDYIITEHTATQDSDVPQVDDPVAISYWPTDTHSVRRILRDGQPHNEGFIFKDGHRWRPFGISYRALVPRRAEVTNLLSATCPSASHVGYGAVRLEHQFYALGQACANAADLALSEGKQKAVQDVPYAALRARLEEQGVVVDVSSVGLPTFPEK</sequence>
<keyword evidence="4" id="KW-0408">Iron</keyword>
<dbReference type="InterPro" id="IPR039650">
    <property type="entry name" value="HdrA-like"/>
</dbReference>
<dbReference type="PANTHER" id="PTHR43498">
    <property type="entry name" value="FERREDOXIN:COB-COM HETERODISULFIDE REDUCTASE SUBUNIT A"/>
    <property type="match status" value="1"/>
</dbReference>
<evidence type="ECO:0000256" key="3">
    <source>
        <dbReference type="ARBA" id="ARBA00023002"/>
    </source>
</evidence>
<gene>
    <name evidence="6" type="ORF">SBRCBS47491_007372</name>
</gene>
<evidence type="ECO:0000256" key="4">
    <source>
        <dbReference type="ARBA" id="ARBA00023004"/>
    </source>
</evidence>
<keyword evidence="5" id="KW-0411">Iron-sulfur</keyword>
<name>A0ABP0CEG6_9PEZI</name>
<keyword evidence="7" id="KW-1185">Reference proteome</keyword>
<evidence type="ECO:0000313" key="6">
    <source>
        <dbReference type="EMBL" id="CAK7229801.1"/>
    </source>
</evidence>
<reference evidence="6 7" key="1">
    <citation type="submission" date="2024-01" db="EMBL/GenBank/DDBJ databases">
        <authorList>
            <person name="Allen C."/>
            <person name="Tagirdzhanova G."/>
        </authorList>
    </citation>
    <scope>NUCLEOTIDE SEQUENCE [LARGE SCALE GENOMIC DNA]</scope>
</reference>
<dbReference type="Pfam" id="PF12831">
    <property type="entry name" value="FAD_oxidored"/>
    <property type="match status" value="1"/>
</dbReference>
<accession>A0ABP0CEG6</accession>